<keyword evidence="2" id="KW-1185">Reference proteome</keyword>
<name>A0A1M7SSL5_9SPHN</name>
<organism evidence="1 2">
    <name type="scientific">Erythrobacter sanguineus</name>
    <dbReference type="NCBI Taxonomy" id="198312"/>
    <lineage>
        <taxon>Bacteria</taxon>
        <taxon>Pseudomonadati</taxon>
        <taxon>Pseudomonadota</taxon>
        <taxon>Alphaproteobacteria</taxon>
        <taxon>Sphingomonadales</taxon>
        <taxon>Erythrobacteraceae</taxon>
        <taxon>Erythrobacter/Porphyrobacter group</taxon>
        <taxon>Erythrobacter</taxon>
    </lineage>
</organism>
<proteinExistence type="predicted"/>
<dbReference type="SUPFAM" id="SSF51905">
    <property type="entry name" value="FAD/NAD(P)-binding domain"/>
    <property type="match status" value="1"/>
</dbReference>
<dbReference type="STRING" id="198312.SAMN02745193_02255"/>
<sequence>MADDETDYLIIGAGAVGLAFADALIDEDPDCHITFVDKHARPGGHWNDAYPFVALHQPSAFYGVNSMAFPSEQIDPHGPNKGLYALASGAEVTAYFERVMNHRLLPSGRVAYHRLSEFRGRDEGGTARIIGVLSGAEHSIAVRRKLVDATFYQTSVPATHTRAFAVAGGVRVTAPGALPDLWKDPSRIPSNFVILGGGKTAMDTGVWLIEAGVDPARIHWVRPRDSWLNNRKYVQPGEDFLGATVESQIAHLNAFAQASDGHDVFEALERGGYMLRLDPDVRPDMYHYAVISEGEIALLRRITQVIRTGRVTAIEPGKLLFGDVAHAVPTDALFIDCTARAVPFSAMENSGPQFRGDTIVLQPVNVPLVTLSAAITAFLEAHYPDDATKNQLARAGPLTDTPETFPYAFMMNMMNRGTWSQTPEIAAWLAQSRLDPTAPTIARMMAAGDPRLAVLAGFRAAVTDAMPAVIRLGMAAKAIHETPRQNDQPAAMK</sequence>
<evidence type="ECO:0000313" key="1">
    <source>
        <dbReference type="EMBL" id="SHN61364.1"/>
    </source>
</evidence>
<dbReference type="Proteomes" id="UP000184391">
    <property type="component" value="Unassembled WGS sequence"/>
</dbReference>
<dbReference type="AlphaFoldDB" id="A0A1M7SSL5"/>
<gene>
    <name evidence="1" type="ORF">SAMN02745193_02255</name>
</gene>
<dbReference type="OrthoDB" id="9773233at2"/>
<dbReference type="Pfam" id="PF13450">
    <property type="entry name" value="NAD_binding_8"/>
    <property type="match status" value="1"/>
</dbReference>
<dbReference type="EMBL" id="FRDF01000013">
    <property type="protein sequence ID" value="SHN61364.1"/>
    <property type="molecule type" value="Genomic_DNA"/>
</dbReference>
<accession>A0A1M7SSL5</accession>
<dbReference type="RefSeq" id="WP_072675111.1">
    <property type="nucleotide sequence ID" value="NZ_FRDF01000013.1"/>
</dbReference>
<dbReference type="InterPro" id="IPR036188">
    <property type="entry name" value="FAD/NAD-bd_sf"/>
</dbReference>
<evidence type="ECO:0000313" key="2">
    <source>
        <dbReference type="Proteomes" id="UP000184391"/>
    </source>
</evidence>
<reference evidence="2" key="1">
    <citation type="submission" date="2016-12" db="EMBL/GenBank/DDBJ databases">
        <authorList>
            <person name="Varghese N."/>
            <person name="Submissions S."/>
        </authorList>
    </citation>
    <scope>NUCLEOTIDE SEQUENCE [LARGE SCALE GENOMIC DNA]</scope>
    <source>
        <strain evidence="2">DSM 11032</strain>
    </source>
</reference>
<protein>
    <submittedName>
        <fullName evidence="1">Pyridine nucleotide-disulphide oxidoreductase</fullName>
    </submittedName>
</protein>
<dbReference type="Gene3D" id="3.50.50.60">
    <property type="entry name" value="FAD/NAD(P)-binding domain"/>
    <property type="match status" value="1"/>
</dbReference>